<evidence type="ECO:0000313" key="3">
    <source>
        <dbReference type="EMBL" id="KKN61973.1"/>
    </source>
</evidence>
<keyword evidence="1" id="KW-0175">Coiled coil</keyword>
<protein>
    <submittedName>
        <fullName evidence="3">Uncharacterized protein</fullName>
    </submittedName>
</protein>
<sequence length="94" mass="10084">MAIAKLKKAIPYAAAVLGGAGLGGALGYGKGKKSGTKRGREQGAIAAARHFRRGANIRNRALQVFSVRNQQLSRQNRALRNRIGELASERKRAT</sequence>
<name>A0A0F9V7Y9_9ZZZZ</name>
<keyword evidence="2" id="KW-1133">Transmembrane helix</keyword>
<dbReference type="EMBL" id="LAZR01000639">
    <property type="protein sequence ID" value="KKN61973.1"/>
    <property type="molecule type" value="Genomic_DNA"/>
</dbReference>
<feature type="transmembrane region" description="Helical" evidence="2">
    <location>
        <begin position="12"/>
        <end position="29"/>
    </location>
</feature>
<dbReference type="AlphaFoldDB" id="A0A0F9V7Y9"/>
<proteinExistence type="predicted"/>
<organism evidence="3">
    <name type="scientific">marine sediment metagenome</name>
    <dbReference type="NCBI Taxonomy" id="412755"/>
    <lineage>
        <taxon>unclassified sequences</taxon>
        <taxon>metagenomes</taxon>
        <taxon>ecological metagenomes</taxon>
    </lineage>
</organism>
<accession>A0A0F9V7Y9</accession>
<feature type="coiled-coil region" evidence="1">
    <location>
        <begin position="62"/>
        <end position="89"/>
    </location>
</feature>
<evidence type="ECO:0000256" key="2">
    <source>
        <dbReference type="SAM" id="Phobius"/>
    </source>
</evidence>
<gene>
    <name evidence="3" type="ORF">LCGC14_0516510</name>
</gene>
<comment type="caution">
    <text evidence="3">The sequence shown here is derived from an EMBL/GenBank/DDBJ whole genome shotgun (WGS) entry which is preliminary data.</text>
</comment>
<keyword evidence="2" id="KW-0812">Transmembrane</keyword>
<keyword evidence="2" id="KW-0472">Membrane</keyword>
<reference evidence="3" key="1">
    <citation type="journal article" date="2015" name="Nature">
        <title>Complex archaea that bridge the gap between prokaryotes and eukaryotes.</title>
        <authorList>
            <person name="Spang A."/>
            <person name="Saw J.H."/>
            <person name="Jorgensen S.L."/>
            <person name="Zaremba-Niedzwiedzka K."/>
            <person name="Martijn J."/>
            <person name="Lind A.E."/>
            <person name="van Eijk R."/>
            <person name="Schleper C."/>
            <person name="Guy L."/>
            <person name="Ettema T.J."/>
        </authorList>
    </citation>
    <scope>NUCLEOTIDE SEQUENCE</scope>
</reference>
<evidence type="ECO:0000256" key="1">
    <source>
        <dbReference type="SAM" id="Coils"/>
    </source>
</evidence>